<sequence>MKLTVEERIVAIEILPKEGDFLTLKILRELREALGLNEQEKKKFGIKVVSQRNGTADISWEVNGEAEVLLTEDKLELIRLPLRALEGQKILTEAHITLYEKFVIAKEKEDKKEK</sequence>
<evidence type="ECO:0000313" key="1">
    <source>
        <dbReference type="EMBL" id="KKL71579.1"/>
    </source>
</evidence>
<organism evidence="1">
    <name type="scientific">marine sediment metagenome</name>
    <dbReference type="NCBI Taxonomy" id="412755"/>
    <lineage>
        <taxon>unclassified sequences</taxon>
        <taxon>metagenomes</taxon>
        <taxon>ecological metagenomes</taxon>
    </lineage>
</organism>
<reference evidence="1" key="1">
    <citation type="journal article" date="2015" name="Nature">
        <title>Complex archaea that bridge the gap between prokaryotes and eukaryotes.</title>
        <authorList>
            <person name="Spang A."/>
            <person name="Saw J.H."/>
            <person name="Jorgensen S.L."/>
            <person name="Zaremba-Niedzwiedzka K."/>
            <person name="Martijn J."/>
            <person name="Lind A.E."/>
            <person name="van Eijk R."/>
            <person name="Schleper C."/>
            <person name="Guy L."/>
            <person name="Ettema T.J."/>
        </authorList>
    </citation>
    <scope>NUCLEOTIDE SEQUENCE</scope>
</reference>
<dbReference type="EMBL" id="LAZR01025549">
    <property type="protein sequence ID" value="KKL71579.1"/>
    <property type="molecule type" value="Genomic_DNA"/>
</dbReference>
<accession>A0A0F9EC89</accession>
<proteinExistence type="predicted"/>
<name>A0A0F9EC89_9ZZZZ</name>
<dbReference type="AlphaFoldDB" id="A0A0F9EC89"/>
<protein>
    <submittedName>
        <fullName evidence="1">Uncharacterized protein</fullName>
    </submittedName>
</protein>
<comment type="caution">
    <text evidence="1">The sequence shown here is derived from an EMBL/GenBank/DDBJ whole genome shotgun (WGS) entry which is preliminary data.</text>
</comment>
<gene>
    <name evidence="1" type="ORF">LCGC14_2093500</name>
</gene>